<dbReference type="EMBL" id="FOCM01000004">
    <property type="protein sequence ID" value="SEN45111.1"/>
    <property type="molecule type" value="Genomic_DNA"/>
</dbReference>
<feature type="transmembrane region" description="Helical" evidence="1">
    <location>
        <begin position="62"/>
        <end position="83"/>
    </location>
</feature>
<evidence type="ECO:0008006" key="4">
    <source>
        <dbReference type="Google" id="ProtNLM"/>
    </source>
</evidence>
<feature type="transmembrane region" description="Helical" evidence="1">
    <location>
        <begin position="20"/>
        <end position="42"/>
    </location>
</feature>
<organism evidence="2 3">
    <name type="scientific">Palleronia pelagia</name>
    <dbReference type="NCBI Taxonomy" id="387096"/>
    <lineage>
        <taxon>Bacteria</taxon>
        <taxon>Pseudomonadati</taxon>
        <taxon>Pseudomonadota</taxon>
        <taxon>Alphaproteobacteria</taxon>
        <taxon>Rhodobacterales</taxon>
        <taxon>Roseobacteraceae</taxon>
        <taxon>Palleronia</taxon>
    </lineage>
</organism>
<dbReference type="RefSeq" id="WP_091845377.1">
    <property type="nucleotide sequence ID" value="NZ_FOCM01000004.1"/>
</dbReference>
<evidence type="ECO:0000313" key="2">
    <source>
        <dbReference type="EMBL" id="SEN45111.1"/>
    </source>
</evidence>
<dbReference type="AlphaFoldDB" id="A0A1H8GLS5"/>
<evidence type="ECO:0000256" key="1">
    <source>
        <dbReference type="SAM" id="Phobius"/>
    </source>
</evidence>
<keyword evidence="1" id="KW-0812">Transmembrane</keyword>
<protein>
    <recommendedName>
        <fullName evidence="4">DNA repair protein</fullName>
    </recommendedName>
</protein>
<evidence type="ECO:0000313" key="3">
    <source>
        <dbReference type="Proteomes" id="UP000199372"/>
    </source>
</evidence>
<reference evidence="3" key="1">
    <citation type="submission" date="2016-10" db="EMBL/GenBank/DDBJ databases">
        <authorList>
            <person name="Varghese N."/>
            <person name="Submissions S."/>
        </authorList>
    </citation>
    <scope>NUCLEOTIDE SEQUENCE [LARGE SCALE GENOMIC DNA]</scope>
    <source>
        <strain evidence="3">DSM 26893</strain>
    </source>
</reference>
<keyword evidence="1" id="KW-1133">Transmembrane helix</keyword>
<keyword evidence="3" id="KW-1185">Reference proteome</keyword>
<dbReference type="OrthoDB" id="7863443at2"/>
<proteinExistence type="predicted"/>
<sequence>MSHSAKAFRRSAAAQIQWIASALIVVAGLTLASVTLAGALGYLPVLTLPLQFGDTLLPQAGLLVQAGLAIFLLAIVACLPSGMRTLALETSHRDFQISMSDVAEAYRICHAADRGGVFMLSEQFDAVKERIKYMRDHPDLGHLEPDILETAAEMSYASRELAETYSDENVARARSFLAHRQEEVAIYEDRIDRALTACRDLRRQREAVGVDEDMIESRLRAMDEEFGPLLAELGYERQRGNVIALPAATKGMAAE</sequence>
<name>A0A1H8GLS5_9RHOB</name>
<keyword evidence="1" id="KW-0472">Membrane</keyword>
<accession>A0A1H8GLS5</accession>
<dbReference type="Proteomes" id="UP000199372">
    <property type="component" value="Unassembled WGS sequence"/>
</dbReference>
<gene>
    <name evidence="2" type="ORF">SAMN04488011_104136</name>
</gene>